<name>A0A1W1ZZ44_9FLAO</name>
<gene>
    <name evidence="1" type="ORF">SAMN05660703_1668</name>
</gene>
<dbReference type="EMBL" id="FWXO01000002">
    <property type="protein sequence ID" value="SMC53715.1"/>
    <property type="molecule type" value="Genomic_DNA"/>
</dbReference>
<accession>A0A1W1ZZ44</accession>
<dbReference type="AlphaFoldDB" id="A0A1W1ZZ44"/>
<evidence type="ECO:0000313" key="2">
    <source>
        <dbReference type="Proteomes" id="UP000192360"/>
    </source>
</evidence>
<sequence length="158" mass="18015">MTFYACSLVVIDATPFSENQNQLRSLHINIKNCLFLYANNKRIPKNSLIQISALDNKTSIEVKAIGIFQTKIVNVPVGKLRIATRIRKFNRCQSLIVQQHKDQYKSLQNKGFLKPIINPKKIIRKNIEISSNKNNIAGKTKNYQLKTICATLKSVTNQ</sequence>
<reference evidence="1 2" key="1">
    <citation type="submission" date="2017-04" db="EMBL/GenBank/DDBJ databases">
        <authorList>
            <person name="Afonso C.L."/>
            <person name="Miller P.J."/>
            <person name="Scott M.A."/>
            <person name="Spackman E."/>
            <person name="Goraichik I."/>
            <person name="Dimitrov K.M."/>
            <person name="Suarez D.L."/>
            <person name="Swayne D.E."/>
        </authorList>
    </citation>
    <scope>NUCLEOTIDE SEQUENCE [LARGE SCALE GENOMIC DNA]</scope>
    <source>
        <strain evidence="1 2">DSM 21164</strain>
    </source>
</reference>
<organism evidence="1 2">
    <name type="scientific">Cellulophaga tyrosinoxydans</name>
    <dbReference type="NCBI Taxonomy" id="504486"/>
    <lineage>
        <taxon>Bacteria</taxon>
        <taxon>Pseudomonadati</taxon>
        <taxon>Bacteroidota</taxon>
        <taxon>Flavobacteriia</taxon>
        <taxon>Flavobacteriales</taxon>
        <taxon>Flavobacteriaceae</taxon>
        <taxon>Cellulophaga</taxon>
    </lineage>
</organism>
<protein>
    <submittedName>
        <fullName evidence="1">Uncharacterized protein</fullName>
    </submittedName>
</protein>
<evidence type="ECO:0000313" key="1">
    <source>
        <dbReference type="EMBL" id="SMC53715.1"/>
    </source>
</evidence>
<keyword evidence="2" id="KW-1185">Reference proteome</keyword>
<dbReference type="STRING" id="504486.SAMN05660703_1668"/>
<dbReference type="Proteomes" id="UP000192360">
    <property type="component" value="Unassembled WGS sequence"/>
</dbReference>
<proteinExistence type="predicted"/>